<feature type="transmembrane region" description="Helical" evidence="6">
    <location>
        <begin position="366"/>
        <end position="387"/>
    </location>
</feature>
<dbReference type="EMBL" id="OU899035">
    <property type="protein sequence ID" value="CAH1725095.1"/>
    <property type="molecule type" value="Genomic_DNA"/>
</dbReference>
<sequence length="451" mass="50790">MFFKFSINKKLLFLKMSFFFYDFGIAPINMFFPTIARQRGIPILVIGIICTIMPIFNIVIRPLSGYVTDRWHCRKQVFLGSILLNAIITPLIHFTPDFNDKKYSEALDIMTYWEFWIFMTTVTVRLLLWMVGDVLQDTICLEILGDDKKNYGKQRVCGAIGWGISTIMVGACVDWYSVDAEHKNYLPAYLISMAFLIGHFIVASQLSQNQACTSKSMSEGIFKILCDVKVCSYLVWAVFSGIFSAYIWIYLFLYIEDLANIHHRERLPYIKTIEGLSVTLQCLIGEIPIYILSGYILKRIGHMTAFSISFALFSIRFFLYSIIKDPLWVLPVELSNGITFTLAFVAGISYAAKVAPSGCAGTLQGLFGMAFHGVGISSGSLIAGYMFERMGSSASFGVISYVAFIVFLVQLSVSRLIMRMSKSTENATPDKRTTKEFATCPENMVNSSLSN</sequence>
<dbReference type="InterPro" id="IPR051717">
    <property type="entry name" value="MFS_MFSD6"/>
</dbReference>
<keyword evidence="9" id="KW-1185">Reference proteome</keyword>
<dbReference type="PANTHER" id="PTHR16172:SF30">
    <property type="entry name" value="SUGAR BABY, ISOFORM C"/>
    <property type="match status" value="1"/>
</dbReference>
<dbReference type="OrthoDB" id="10029266at2759"/>
<feature type="transmembrane region" description="Helical" evidence="6">
    <location>
        <begin position="335"/>
        <end position="354"/>
    </location>
</feature>
<dbReference type="Proteomes" id="UP001154329">
    <property type="component" value="Chromosome 2"/>
</dbReference>
<dbReference type="InterPro" id="IPR024989">
    <property type="entry name" value="MFS_assoc_dom"/>
</dbReference>
<proteinExistence type="inferred from homology"/>
<feature type="domain" description="Major facilitator superfamily associated" evidence="7">
    <location>
        <begin position="13"/>
        <end position="396"/>
    </location>
</feature>
<keyword evidence="3 6" id="KW-0812">Transmembrane</keyword>
<evidence type="ECO:0000256" key="1">
    <source>
        <dbReference type="ARBA" id="ARBA00004141"/>
    </source>
</evidence>
<organism evidence="8 9">
    <name type="scientific">Aphis gossypii</name>
    <name type="common">Cotton aphid</name>
    <dbReference type="NCBI Taxonomy" id="80765"/>
    <lineage>
        <taxon>Eukaryota</taxon>
        <taxon>Metazoa</taxon>
        <taxon>Ecdysozoa</taxon>
        <taxon>Arthropoda</taxon>
        <taxon>Hexapoda</taxon>
        <taxon>Insecta</taxon>
        <taxon>Pterygota</taxon>
        <taxon>Neoptera</taxon>
        <taxon>Paraneoptera</taxon>
        <taxon>Hemiptera</taxon>
        <taxon>Sternorrhyncha</taxon>
        <taxon>Aphidomorpha</taxon>
        <taxon>Aphidoidea</taxon>
        <taxon>Aphididae</taxon>
        <taxon>Aphidini</taxon>
        <taxon>Aphis</taxon>
        <taxon>Aphis</taxon>
    </lineage>
</organism>
<keyword evidence="5 6" id="KW-0472">Membrane</keyword>
<feature type="transmembrane region" description="Helical" evidence="6">
    <location>
        <begin position="156"/>
        <end position="176"/>
    </location>
</feature>
<reference evidence="8" key="1">
    <citation type="submission" date="2022-02" db="EMBL/GenBank/DDBJ databases">
        <authorList>
            <person name="King R."/>
        </authorList>
    </citation>
    <scope>NUCLEOTIDE SEQUENCE</scope>
</reference>
<evidence type="ECO:0000259" key="7">
    <source>
        <dbReference type="Pfam" id="PF12832"/>
    </source>
</evidence>
<feature type="transmembrane region" description="Helical" evidence="6">
    <location>
        <begin position="12"/>
        <end position="35"/>
    </location>
</feature>
<dbReference type="SUPFAM" id="SSF103473">
    <property type="entry name" value="MFS general substrate transporter"/>
    <property type="match status" value="1"/>
</dbReference>
<feature type="transmembrane region" description="Helical" evidence="6">
    <location>
        <begin position="76"/>
        <end position="95"/>
    </location>
</feature>
<protein>
    <recommendedName>
        <fullName evidence="7">Major facilitator superfamily associated domain-containing protein</fullName>
    </recommendedName>
</protein>
<name>A0A9P0NIN0_APHGO</name>
<feature type="transmembrane region" description="Helical" evidence="6">
    <location>
        <begin position="275"/>
        <end position="297"/>
    </location>
</feature>
<comment type="similarity">
    <text evidence="2">Belongs to the major facilitator superfamily. MFSD6 family.</text>
</comment>
<reference evidence="8" key="2">
    <citation type="submission" date="2022-10" db="EMBL/GenBank/DDBJ databases">
        <authorList>
            <consortium name="ENA_rothamsted_submissions"/>
            <consortium name="culmorum"/>
            <person name="King R."/>
        </authorList>
    </citation>
    <scope>NUCLEOTIDE SEQUENCE</scope>
</reference>
<dbReference type="Pfam" id="PF12832">
    <property type="entry name" value="MFS_1_like"/>
    <property type="match status" value="1"/>
</dbReference>
<evidence type="ECO:0000256" key="2">
    <source>
        <dbReference type="ARBA" id="ARBA00005241"/>
    </source>
</evidence>
<evidence type="ECO:0000256" key="6">
    <source>
        <dbReference type="SAM" id="Phobius"/>
    </source>
</evidence>
<gene>
    <name evidence="8" type="ORF">APHIGO_LOCUS6256</name>
</gene>
<dbReference type="PANTHER" id="PTHR16172">
    <property type="entry name" value="MAJOR FACILITATOR SUPERFAMILY DOMAIN-CONTAINING PROTEIN 6-LIKE"/>
    <property type="match status" value="1"/>
</dbReference>
<evidence type="ECO:0000256" key="5">
    <source>
        <dbReference type="ARBA" id="ARBA00023136"/>
    </source>
</evidence>
<feature type="transmembrane region" description="Helical" evidence="6">
    <location>
        <begin position="304"/>
        <end position="323"/>
    </location>
</feature>
<dbReference type="Gene3D" id="1.20.1250.20">
    <property type="entry name" value="MFS general substrate transporter like domains"/>
    <property type="match status" value="2"/>
</dbReference>
<keyword evidence="4 6" id="KW-1133">Transmembrane helix</keyword>
<feature type="transmembrane region" description="Helical" evidence="6">
    <location>
        <begin position="115"/>
        <end position="135"/>
    </location>
</feature>
<feature type="transmembrane region" description="Helical" evidence="6">
    <location>
        <begin position="41"/>
        <end position="64"/>
    </location>
</feature>
<evidence type="ECO:0000256" key="4">
    <source>
        <dbReference type="ARBA" id="ARBA00022989"/>
    </source>
</evidence>
<comment type="subcellular location">
    <subcellularLocation>
        <location evidence="1">Membrane</location>
        <topology evidence="1">Multi-pass membrane protein</topology>
    </subcellularLocation>
</comment>
<evidence type="ECO:0000313" key="9">
    <source>
        <dbReference type="Proteomes" id="UP001154329"/>
    </source>
</evidence>
<feature type="transmembrane region" description="Helical" evidence="6">
    <location>
        <begin position="233"/>
        <end position="255"/>
    </location>
</feature>
<accession>A0A9P0NIN0</accession>
<feature type="transmembrane region" description="Helical" evidence="6">
    <location>
        <begin position="188"/>
        <end position="207"/>
    </location>
</feature>
<evidence type="ECO:0000313" key="8">
    <source>
        <dbReference type="EMBL" id="CAH1725095.1"/>
    </source>
</evidence>
<feature type="transmembrane region" description="Helical" evidence="6">
    <location>
        <begin position="393"/>
        <end position="413"/>
    </location>
</feature>
<dbReference type="AlphaFoldDB" id="A0A9P0NIN0"/>
<dbReference type="InterPro" id="IPR036259">
    <property type="entry name" value="MFS_trans_sf"/>
</dbReference>
<dbReference type="GO" id="GO:0016020">
    <property type="term" value="C:membrane"/>
    <property type="evidence" value="ECO:0007669"/>
    <property type="project" value="UniProtKB-SubCell"/>
</dbReference>
<evidence type="ECO:0000256" key="3">
    <source>
        <dbReference type="ARBA" id="ARBA00022692"/>
    </source>
</evidence>